<evidence type="ECO:0000313" key="1">
    <source>
        <dbReference type="EMBL" id="KAK1865930.1"/>
    </source>
</evidence>
<reference evidence="1" key="1">
    <citation type="submission" date="2019-11" db="EMBL/GenBank/DDBJ databases">
        <title>Nori genome reveals adaptations in red seaweeds to the harsh intertidal environment.</title>
        <authorList>
            <person name="Wang D."/>
            <person name="Mao Y."/>
        </authorList>
    </citation>
    <scope>NUCLEOTIDE SEQUENCE</scope>
    <source>
        <tissue evidence="1">Gametophyte</tissue>
    </source>
</reference>
<evidence type="ECO:0000313" key="2">
    <source>
        <dbReference type="Proteomes" id="UP000798662"/>
    </source>
</evidence>
<sequence>MEDVLASSGPPRRAVSTSSGGGAAGGASAGAPSSAGPSGADAANASGAVGPPSAINTVALPPKPQFPALSGKALPRGRASFRKIPVPPHRYSPLQAQWMSIYEPLVQQLKLQVRMNTRSRTVELKTSPYTEDAGALQKGADFVRGFILGFSIADAIALIRLDDLYLETFEVGDVRMLKGDHQSRAIGRIAGKDGRTKYAIENATKTRLVVADTKIHILGSFANIRLARNAVVSLILGAPPGKVYNKLKNVAARLNERF</sequence>
<name>A0ACC3C751_PYRYE</name>
<protein>
    <submittedName>
        <fullName evidence="1">Uncharacterized protein</fullName>
    </submittedName>
</protein>
<comment type="caution">
    <text evidence="1">The sequence shown here is derived from an EMBL/GenBank/DDBJ whole genome shotgun (WGS) entry which is preliminary data.</text>
</comment>
<gene>
    <name evidence="1" type="ORF">I4F81_008452</name>
</gene>
<dbReference type="EMBL" id="CM020619">
    <property type="protein sequence ID" value="KAK1865930.1"/>
    <property type="molecule type" value="Genomic_DNA"/>
</dbReference>
<accession>A0ACC3C751</accession>
<organism evidence="1 2">
    <name type="scientific">Pyropia yezoensis</name>
    <name type="common">Susabi-nori</name>
    <name type="synonym">Porphyra yezoensis</name>
    <dbReference type="NCBI Taxonomy" id="2788"/>
    <lineage>
        <taxon>Eukaryota</taxon>
        <taxon>Rhodophyta</taxon>
        <taxon>Bangiophyceae</taxon>
        <taxon>Bangiales</taxon>
        <taxon>Bangiaceae</taxon>
        <taxon>Pyropia</taxon>
    </lineage>
</organism>
<dbReference type="Proteomes" id="UP000798662">
    <property type="component" value="Chromosome 2"/>
</dbReference>
<keyword evidence="2" id="KW-1185">Reference proteome</keyword>
<proteinExistence type="predicted"/>